<sequence>MIMNSSQTATWQSDHSTVQLDQLRSTELWVQQAMLNRNSSFYEKYGKRVFDVCVAAAAGVAVAPIVATAALAVKIETPGPVLFRQQRVGRGLTTFNIYKLRTMRHGNRSTGEVLPGNPDTTRVGRVLRRLKIDELPQIYNVLRGEMSIVGPRPFLADTIEEVTEDGRHRFLVKPGLTGHAQTNGNITLSWPVRWRYDRIYVDNVSFSFDTRILLKTLSVILFGEKPTEQD</sequence>
<gene>
    <name evidence="4" type="ORF">A6F49_01465</name>
</gene>
<dbReference type="STRING" id="1837282.A6F49_01465"/>
<dbReference type="PANTHER" id="PTHR30576">
    <property type="entry name" value="COLANIC BIOSYNTHESIS UDP-GLUCOSE LIPID CARRIER TRANSFERASE"/>
    <property type="match status" value="1"/>
</dbReference>
<accession>A0A1B7LV55</accession>
<dbReference type="GO" id="GO:0016780">
    <property type="term" value="F:phosphotransferase activity, for other substituted phosphate groups"/>
    <property type="evidence" value="ECO:0007669"/>
    <property type="project" value="TreeGrafter"/>
</dbReference>
<dbReference type="EMBL" id="LXEY01000113">
    <property type="protein sequence ID" value="OAV51895.1"/>
    <property type="molecule type" value="Genomic_DNA"/>
</dbReference>
<protein>
    <recommendedName>
        <fullName evidence="3">Bacterial sugar transferase domain-containing protein</fullName>
    </recommendedName>
</protein>
<reference evidence="4 5" key="1">
    <citation type="submission" date="2016-04" db="EMBL/GenBank/DDBJ databases">
        <title>First whole genome shotgun sequence of the bacterium Enteractinococcus sp. strain UASWS1574.</title>
        <authorList>
            <person name="Crovadore J."/>
            <person name="Chablais R."/>
            <person name="Lefort F."/>
        </authorList>
    </citation>
    <scope>NUCLEOTIDE SEQUENCE [LARGE SCALE GENOMIC DNA]</scope>
    <source>
        <strain evidence="4 5">UASWS1574</strain>
    </source>
</reference>
<feature type="transmembrane region" description="Helical" evidence="2">
    <location>
        <begin position="49"/>
        <end position="73"/>
    </location>
</feature>
<keyword evidence="2" id="KW-1133">Transmembrane helix</keyword>
<keyword evidence="2" id="KW-0812">Transmembrane</keyword>
<evidence type="ECO:0000256" key="2">
    <source>
        <dbReference type="SAM" id="Phobius"/>
    </source>
</evidence>
<dbReference type="Proteomes" id="UP000078292">
    <property type="component" value="Unassembled WGS sequence"/>
</dbReference>
<feature type="domain" description="Bacterial sugar transferase" evidence="3">
    <location>
        <begin position="47"/>
        <end position="221"/>
    </location>
</feature>
<name>A0A1B7LV55_9MICC</name>
<dbReference type="Pfam" id="PF02397">
    <property type="entry name" value="Bac_transf"/>
    <property type="match status" value="1"/>
</dbReference>
<evidence type="ECO:0000313" key="5">
    <source>
        <dbReference type="Proteomes" id="UP000078292"/>
    </source>
</evidence>
<organism evidence="4 5">
    <name type="scientific">Enteractinococcus helveticum</name>
    <dbReference type="NCBI Taxonomy" id="1837282"/>
    <lineage>
        <taxon>Bacteria</taxon>
        <taxon>Bacillati</taxon>
        <taxon>Actinomycetota</taxon>
        <taxon>Actinomycetes</taxon>
        <taxon>Micrococcales</taxon>
        <taxon>Micrococcaceae</taxon>
    </lineage>
</organism>
<evidence type="ECO:0000259" key="3">
    <source>
        <dbReference type="Pfam" id="PF02397"/>
    </source>
</evidence>
<dbReference type="InterPro" id="IPR003362">
    <property type="entry name" value="Bact_transf"/>
</dbReference>
<keyword evidence="5" id="KW-1185">Reference proteome</keyword>
<dbReference type="AlphaFoldDB" id="A0A1B7LV55"/>
<evidence type="ECO:0000313" key="4">
    <source>
        <dbReference type="EMBL" id="OAV51895.1"/>
    </source>
</evidence>
<comment type="caution">
    <text evidence="4">The sequence shown here is derived from an EMBL/GenBank/DDBJ whole genome shotgun (WGS) entry which is preliminary data.</text>
</comment>
<comment type="similarity">
    <text evidence="1">Belongs to the bacterial sugar transferase family.</text>
</comment>
<dbReference type="PANTHER" id="PTHR30576:SF0">
    <property type="entry name" value="UNDECAPRENYL-PHOSPHATE N-ACETYLGALACTOSAMINYL 1-PHOSPHATE TRANSFERASE-RELATED"/>
    <property type="match status" value="1"/>
</dbReference>
<proteinExistence type="inferred from homology"/>
<evidence type="ECO:0000256" key="1">
    <source>
        <dbReference type="ARBA" id="ARBA00006464"/>
    </source>
</evidence>
<keyword evidence="2" id="KW-0472">Membrane</keyword>